<dbReference type="OrthoDB" id="353238at2"/>
<accession>F5YHP9</accession>
<dbReference type="EMBL" id="CP001843">
    <property type="protein sequence ID" value="AEF85133.1"/>
    <property type="molecule type" value="Genomic_DNA"/>
</dbReference>
<evidence type="ECO:0000256" key="1">
    <source>
        <dbReference type="ARBA" id="ARBA00023054"/>
    </source>
</evidence>
<dbReference type="STRING" id="545694.TREPR_1027"/>
<keyword evidence="1 2" id="KW-0175">Coiled coil</keyword>
<feature type="coiled-coil region" evidence="2">
    <location>
        <begin position="173"/>
        <end position="229"/>
    </location>
</feature>
<dbReference type="PANTHER" id="PTHR18870:SF9">
    <property type="entry name" value="PROTEIN TAG-278-RELATED"/>
    <property type="match status" value="1"/>
</dbReference>
<feature type="coiled-coil region" evidence="2">
    <location>
        <begin position="304"/>
        <end position="367"/>
    </location>
</feature>
<evidence type="ECO:0000256" key="2">
    <source>
        <dbReference type="SAM" id="Coils"/>
    </source>
</evidence>
<dbReference type="PANTHER" id="PTHR18870">
    <property type="entry name" value="PROTEIN TAG-278-RELATED"/>
    <property type="match status" value="1"/>
</dbReference>
<dbReference type="Proteomes" id="UP000009223">
    <property type="component" value="Chromosome"/>
</dbReference>
<dbReference type="NCBIfam" id="NF047515">
    <property type="entry name" value="SpiroCoCo_C"/>
    <property type="match status" value="1"/>
</dbReference>
<proteinExistence type="predicted"/>
<dbReference type="Pfam" id="PF19610">
    <property type="entry name" value="DUF6115"/>
    <property type="match status" value="1"/>
</dbReference>
<feature type="coiled-coil region" evidence="2">
    <location>
        <begin position="725"/>
        <end position="810"/>
    </location>
</feature>
<dbReference type="KEGG" id="tpi:TREPR_1027"/>
<dbReference type="RefSeq" id="WP_015709038.1">
    <property type="nucleotide sequence ID" value="NC_015578.1"/>
</dbReference>
<reference evidence="3 4" key="2">
    <citation type="journal article" date="2011" name="ISME J.">
        <title>RNA-seq reveals cooperative metabolic interactions between two termite-gut spirochete species in co-culture.</title>
        <authorList>
            <person name="Rosenthal A.Z."/>
            <person name="Matson E.G."/>
            <person name="Eldar A."/>
            <person name="Leadbetter J.R."/>
        </authorList>
    </citation>
    <scope>NUCLEOTIDE SEQUENCE [LARGE SCALE GENOMIC DNA]</scope>
    <source>
        <strain evidence="4">ATCC BAA-887 / DSM 12427 / ZAS-2</strain>
    </source>
</reference>
<dbReference type="InterPro" id="IPR046118">
    <property type="entry name" value="DUF6115"/>
</dbReference>
<protein>
    <recommendedName>
        <fullName evidence="5">Chromosome segregation ATPase</fullName>
    </recommendedName>
</protein>
<dbReference type="NCBIfam" id="NF047516">
    <property type="entry name" value="LA_3659_fam"/>
    <property type="match status" value="1"/>
</dbReference>
<organism evidence="3 4">
    <name type="scientific">Treponema primitia (strain ATCC BAA-887 / DSM 12427 / ZAS-2)</name>
    <dbReference type="NCBI Taxonomy" id="545694"/>
    <lineage>
        <taxon>Bacteria</taxon>
        <taxon>Pseudomonadati</taxon>
        <taxon>Spirochaetota</taxon>
        <taxon>Spirochaetia</taxon>
        <taxon>Spirochaetales</taxon>
        <taxon>Treponemataceae</taxon>
        <taxon>Treponema</taxon>
    </lineage>
</organism>
<keyword evidence="4" id="KW-1185">Reference proteome</keyword>
<reference evidence="4" key="1">
    <citation type="submission" date="2009-12" db="EMBL/GenBank/DDBJ databases">
        <title>Complete sequence of Treponema primitia strain ZAS-2.</title>
        <authorList>
            <person name="Tetu S.G."/>
            <person name="Matson E."/>
            <person name="Ren Q."/>
            <person name="Seshadri R."/>
            <person name="Elbourne L."/>
            <person name="Hassan K.A."/>
            <person name="Durkin A."/>
            <person name="Radune D."/>
            <person name="Mohamoud Y."/>
            <person name="Shay R."/>
            <person name="Jin S."/>
            <person name="Zhang X."/>
            <person name="Lucey K."/>
            <person name="Ballor N.R."/>
            <person name="Ottesen E."/>
            <person name="Rosenthal R."/>
            <person name="Allen A."/>
            <person name="Leadbetter J.R."/>
            <person name="Paulsen I.T."/>
        </authorList>
    </citation>
    <scope>NUCLEOTIDE SEQUENCE [LARGE SCALE GENOMIC DNA]</scope>
    <source>
        <strain evidence="4">ATCC BAA-887 / DSM 12427 / ZAS-2</strain>
    </source>
</reference>
<dbReference type="NCBIfam" id="NF047514">
    <property type="entry name" value="SpiroCoCo_N"/>
    <property type="match status" value="1"/>
</dbReference>
<gene>
    <name evidence="3" type="ordered locus">TREPR_1027</name>
</gene>
<evidence type="ECO:0000313" key="3">
    <source>
        <dbReference type="EMBL" id="AEF85133.1"/>
    </source>
</evidence>
<dbReference type="eggNOG" id="COG1196">
    <property type="taxonomic scope" value="Bacteria"/>
</dbReference>
<feature type="coiled-coil region" evidence="2">
    <location>
        <begin position="842"/>
        <end position="969"/>
    </location>
</feature>
<dbReference type="AlphaFoldDB" id="F5YHP9"/>
<dbReference type="SUPFAM" id="SSF58113">
    <property type="entry name" value="Apolipoprotein A-I"/>
    <property type="match status" value="1"/>
</dbReference>
<name>F5YHP9_TREPZ</name>
<sequence length="1039" mass="118543">MIFTVGNLLTLGIVVIALILFRQVDRNNRSLDKMRKYGEHLKEDLDGFVAQKEAAVRDYGVELDVHLKSAKELMHRLQVTDEDLGAKATAVANLDEKIKTYDSTLGELVRMTVRVQENLNRIRDESSFVEGVGKRVSEAKEKLTLVEKGLADLGRHFEQENAASLERAAESMLGEVRSTVADLRAAAETVERQVDDHREAVNRVEKSRTENLARDMETVEKTLREAVEQAGLRADKMEEAALVKLREQAMERVQRFQTVVEEKLKVYQESSKARLTDIQDLAKTIKEEWKADFAVMDGQQKNNKEEWKRDIQDLNSQIQDSRDDWKNLVEQSSTEVRNVTASVAALEANTARTVAELEARLRELDGQTANAVTLMKERLSKTIEDAGQKALETADAKLGEYRAAQAREFERLGSLSEDGAKLDAELRRYMQETENRVRSDFALFERDFAGTRNAAAAEFASGMDALRAEVAGLEKELTALKADAYDRVSDKLKTFEDEFAADLFRRRDEFDTRLGKWKDSLDSELTGLAEESREGRRKLEQNFEDELQRRFADEDARMVSELEHLKAEAGAFEEGIRNQLAQADETLGTLKDQLDRNLDDARLSAESSVKAELGRFSLSMAETLKQYQREIEEDLRKISAQVEFRSGEFGELLDESRRNIDEWQGKFAGQMRDLDVSVDEYRRKVRDLGTENDERIATVRTAIENIREEAATQRSEAFTHTGEQVKVLDAAIKDADRRIKEFQAQTKLFEQADQLKTDLERKIEDMRSDMSGLEQRRAEAAELEIKFVKIKRLEEDVDAKMVNFQSEKRRIELMEADFNRLLQTSQSVKEKLAQVSATDDTLQAVQVQIRRLEDALSDTEEKYQRIEKKNQTLEETNSGIDQNFRALQEAEKTVQRVNLDMQRLTEEEASLRSSIEKLVAENSKAKEAAEKISSLDELLSAVESRMEKLQTVRESLAKAETRFQEINKSAQEQFKFMAALLKDEEPGKRRKERGAPPIGSRETVIRLKQQGWSVEEIANTMKLAVGEVELILEMGNRGV</sequence>
<evidence type="ECO:0000313" key="4">
    <source>
        <dbReference type="Proteomes" id="UP000009223"/>
    </source>
</evidence>
<evidence type="ECO:0008006" key="5">
    <source>
        <dbReference type="Google" id="ProtNLM"/>
    </source>
</evidence>
<dbReference type="HOGENOM" id="CLU_004535_0_0_12"/>